<gene>
    <name evidence="4" type="ORF">ESV24_03000</name>
</gene>
<dbReference type="AlphaFoldDB" id="A0A5C6YRX6"/>
<name>A0A5C6YRX6_9FLAO</name>
<dbReference type="EMBL" id="VORU01000002">
    <property type="protein sequence ID" value="TXD70154.1"/>
    <property type="molecule type" value="Genomic_DNA"/>
</dbReference>
<proteinExistence type="predicted"/>
<keyword evidence="1 2" id="KW-0732">Signal</keyword>
<dbReference type="InterPro" id="IPR013431">
    <property type="entry name" value="Delta_60_rpt"/>
</dbReference>
<dbReference type="InterPro" id="IPR026444">
    <property type="entry name" value="Secre_tail"/>
</dbReference>
<feature type="chain" id="PRO_5022803213" evidence="2">
    <location>
        <begin position="19"/>
        <end position="493"/>
    </location>
</feature>
<evidence type="ECO:0000313" key="4">
    <source>
        <dbReference type="EMBL" id="TXD70154.1"/>
    </source>
</evidence>
<sequence>MKTLLLFLVGLASLLSFAQDGSLDTSFGDGGIVVTDIDNSFDLVLNAVEQADQKLVVSGITSPDSNNFYPYLIRYMPDGMVDTAFGSDGIVISSNGTGFYDYKYLFIDNQQHIIAAGPKAQSSIFVIAKYLDNGDLDNTFGNSGILTIPNGNYAAMTLLDDGSMMLLKFSGSDEITINHYLSNGDLDTNFGVNGAASSNFSGGIFMSGEFKIDGENNFYLVGTRDNNANADIILMKFQPNGYLDANFGNNGMVTKNIDALNPMNFSSASIDFTNDNKIVIAGSCGACVDLFEPVMQPYFIRYQNDGMPDPDFGNDGTVLLPVSGFSISQLFVQENQRMIVSGKLLDCFEGSIYVVSRYFEGGYIDNSFNGASLGFDHYKTIMQADGKIVSVGNTFWYDGMEDIVLLRHNNSTLLLPEFEDQKLTIYPNPSNGIFTIERELFSENNAYQITDITGKTIAIGELADKQSQINLSTTQSGIYFLRTSNSVFRLLKN</sequence>
<feature type="domain" description="Secretion system C-terminal sorting" evidence="3">
    <location>
        <begin position="425"/>
        <end position="485"/>
    </location>
</feature>
<organism evidence="4 5">
    <name type="scientific">Aequorivita lipolytica</name>
    <dbReference type="NCBI Taxonomy" id="153267"/>
    <lineage>
        <taxon>Bacteria</taxon>
        <taxon>Pseudomonadati</taxon>
        <taxon>Bacteroidota</taxon>
        <taxon>Flavobacteriia</taxon>
        <taxon>Flavobacteriales</taxon>
        <taxon>Flavobacteriaceae</taxon>
        <taxon>Aequorivita</taxon>
    </lineage>
</organism>
<evidence type="ECO:0000256" key="2">
    <source>
        <dbReference type="SAM" id="SignalP"/>
    </source>
</evidence>
<protein>
    <submittedName>
        <fullName evidence="4">T9SS type A sorting domain-containing protein</fullName>
    </submittedName>
</protein>
<dbReference type="Gene3D" id="2.80.10.50">
    <property type="match status" value="2"/>
</dbReference>
<evidence type="ECO:0000256" key="1">
    <source>
        <dbReference type="ARBA" id="ARBA00022729"/>
    </source>
</evidence>
<keyword evidence="5" id="KW-1185">Reference proteome</keyword>
<dbReference type="Proteomes" id="UP000321945">
    <property type="component" value="Unassembled WGS sequence"/>
</dbReference>
<reference evidence="4 5" key="1">
    <citation type="submission" date="2019-08" db="EMBL/GenBank/DDBJ databases">
        <title>Genome of Aequorivita lipolytica Y10-2 (type strain).</title>
        <authorList>
            <person name="Bowman J.P."/>
        </authorList>
    </citation>
    <scope>NUCLEOTIDE SEQUENCE [LARGE SCALE GENOMIC DNA]</scope>
    <source>
        <strain evidence="4 5">Y10-2</strain>
    </source>
</reference>
<dbReference type="OrthoDB" id="9805017at2"/>
<dbReference type="NCBIfam" id="TIGR02608">
    <property type="entry name" value="delta_60_rpt"/>
    <property type="match status" value="6"/>
</dbReference>
<evidence type="ECO:0000259" key="3">
    <source>
        <dbReference type="Pfam" id="PF18962"/>
    </source>
</evidence>
<comment type="caution">
    <text evidence="4">The sequence shown here is derived from an EMBL/GenBank/DDBJ whole genome shotgun (WGS) entry which is preliminary data.</text>
</comment>
<dbReference type="Pfam" id="PF18962">
    <property type="entry name" value="Por_Secre_tail"/>
    <property type="match status" value="1"/>
</dbReference>
<feature type="signal peptide" evidence="2">
    <location>
        <begin position="1"/>
        <end position="18"/>
    </location>
</feature>
<dbReference type="Pfam" id="PF17164">
    <property type="entry name" value="DUF5122"/>
    <property type="match status" value="1"/>
</dbReference>
<accession>A0A5C6YRX6</accession>
<dbReference type="RefSeq" id="WP_111815189.1">
    <property type="nucleotide sequence ID" value="NZ_CBCRZQ010000003.1"/>
</dbReference>
<dbReference type="NCBIfam" id="TIGR04183">
    <property type="entry name" value="Por_Secre_tail"/>
    <property type="match status" value="1"/>
</dbReference>
<evidence type="ECO:0000313" key="5">
    <source>
        <dbReference type="Proteomes" id="UP000321945"/>
    </source>
</evidence>